<reference evidence="4" key="1">
    <citation type="journal article" date="2019" name="Int. J. Syst. Evol. Microbiol.">
        <title>The Global Catalogue of Microorganisms (GCM) 10K type strain sequencing project: providing services to taxonomists for standard genome sequencing and annotation.</title>
        <authorList>
            <consortium name="The Broad Institute Genomics Platform"/>
            <consortium name="The Broad Institute Genome Sequencing Center for Infectious Disease"/>
            <person name="Wu L."/>
            <person name="Ma J."/>
        </authorList>
    </citation>
    <scope>NUCLEOTIDE SEQUENCE [LARGE SCALE GENOMIC DNA]</scope>
    <source>
        <strain evidence="4">CGMCC 4.7242</strain>
    </source>
</reference>
<organism evidence="3 4">
    <name type="scientific">Halodurantibacterium flavum</name>
    <dbReference type="NCBI Taxonomy" id="1382802"/>
    <lineage>
        <taxon>Bacteria</taxon>
        <taxon>Pseudomonadati</taxon>
        <taxon>Pseudomonadota</taxon>
        <taxon>Alphaproteobacteria</taxon>
        <taxon>Rhodobacterales</taxon>
        <taxon>Paracoccaceae</taxon>
        <taxon>Halodurantibacterium</taxon>
    </lineage>
</organism>
<sequence>MLPELATCPIPAEITISAPEPNLAELALDTILAPFQPLREQFTAITGLGLEADLPENVGLRRIFRPAEGGTLSYLAVGSPAGQRILFLHGSPGLAEEWAHFLVDVPGQYRIAVDRPGFGDSRTEVPVTALDAQAGAVAPLLGPPGTAPAVLVGYSYGGPVALRLAADHPDRVAAVLLIGSAADPGLEETHPLQLLAAQEFFSGLLPDELAHANAELLDLPDGLQDLGEALAGITAPVTMVQGLSDSLVPPENVSYLRARLPPDLPQRVILVEGADHFLPWTSTSLLEDALGCALGDAGWVRR</sequence>
<proteinExistence type="predicted"/>
<dbReference type="InterPro" id="IPR000073">
    <property type="entry name" value="AB_hydrolase_1"/>
</dbReference>
<dbReference type="Gene3D" id="3.40.50.1820">
    <property type="entry name" value="alpha/beta hydrolase"/>
    <property type="match status" value="1"/>
</dbReference>
<keyword evidence="4" id="KW-1185">Reference proteome</keyword>
<evidence type="ECO:0000313" key="3">
    <source>
        <dbReference type="EMBL" id="MFD1913769.1"/>
    </source>
</evidence>
<dbReference type="PANTHER" id="PTHR43798:SF31">
    <property type="entry name" value="AB HYDROLASE SUPERFAMILY PROTEIN YCLE"/>
    <property type="match status" value="1"/>
</dbReference>
<dbReference type="RefSeq" id="WP_390264149.1">
    <property type="nucleotide sequence ID" value="NZ_JBHUGH010000012.1"/>
</dbReference>
<dbReference type="EMBL" id="JBHUGH010000012">
    <property type="protein sequence ID" value="MFD1913769.1"/>
    <property type="molecule type" value="Genomic_DNA"/>
</dbReference>
<dbReference type="SUPFAM" id="SSF53474">
    <property type="entry name" value="alpha/beta-Hydrolases"/>
    <property type="match status" value="1"/>
</dbReference>
<dbReference type="InterPro" id="IPR029058">
    <property type="entry name" value="AB_hydrolase_fold"/>
</dbReference>
<evidence type="ECO:0000256" key="1">
    <source>
        <dbReference type="ARBA" id="ARBA00022801"/>
    </source>
</evidence>
<dbReference type="InterPro" id="IPR050266">
    <property type="entry name" value="AB_hydrolase_sf"/>
</dbReference>
<dbReference type="PANTHER" id="PTHR43798">
    <property type="entry name" value="MONOACYLGLYCEROL LIPASE"/>
    <property type="match status" value="1"/>
</dbReference>
<gene>
    <name evidence="3" type="ORF">ACFSGJ_16265</name>
</gene>
<evidence type="ECO:0000259" key="2">
    <source>
        <dbReference type="Pfam" id="PF00561"/>
    </source>
</evidence>
<name>A0ABW4S855_9RHOB</name>
<protein>
    <submittedName>
        <fullName evidence="3">Alpha/beta fold hydrolase</fullName>
    </submittedName>
</protein>
<keyword evidence="1 3" id="KW-0378">Hydrolase</keyword>
<dbReference type="Pfam" id="PF00561">
    <property type="entry name" value="Abhydrolase_1"/>
    <property type="match status" value="1"/>
</dbReference>
<comment type="caution">
    <text evidence="3">The sequence shown here is derived from an EMBL/GenBank/DDBJ whole genome shotgun (WGS) entry which is preliminary data.</text>
</comment>
<dbReference type="GO" id="GO:0016787">
    <property type="term" value="F:hydrolase activity"/>
    <property type="evidence" value="ECO:0007669"/>
    <property type="project" value="UniProtKB-KW"/>
</dbReference>
<evidence type="ECO:0000313" key="4">
    <source>
        <dbReference type="Proteomes" id="UP001597353"/>
    </source>
</evidence>
<dbReference type="Proteomes" id="UP001597353">
    <property type="component" value="Unassembled WGS sequence"/>
</dbReference>
<feature type="domain" description="AB hydrolase-1" evidence="2">
    <location>
        <begin position="84"/>
        <end position="204"/>
    </location>
</feature>
<accession>A0ABW4S855</accession>
<dbReference type="PRINTS" id="PR00111">
    <property type="entry name" value="ABHYDROLASE"/>
</dbReference>